<accession>A0ABT2WTD0</accession>
<comment type="caution">
    <text evidence="2">The sequence shown here is derived from an EMBL/GenBank/DDBJ whole genome shotgun (WGS) entry which is preliminary data.</text>
</comment>
<dbReference type="RefSeq" id="WP_263389143.1">
    <property type="nucleotide sequence ID" value="NZ_JAOVQN010000016.1"/>
</dbReference>
<dbReference type="EMBL" id="JAOVQN010000016">
    <property type="protein sequence ID" value="MCU9839154.1"/>
    <property type="molecule type" value="Genomic_DNA"/>
</dbReference>
<evidence type="ECO:0000313" key="2">
    <source>
        <dbReference type="EMBL" id="MCU9839154.1"/>
    </source>
</evidence>
<evidence type="ECO:0000313" key="3">
    <source>
        <dbReference type="Proteomes" id="UP001321014"/>
    </source>
</evidence>
<dbReference type="Proteomes" id="UP001321014">
    <property type="component" value="Unassembled WGS sequence"/>
</dbReference>
<proteinExistence type="predicted"/>
<name>A0ABT2WTD0_9RHOB</name>
<protein>
    <submittedName>
        <fullName evidence="2">Uncharacterized protein</fullName>
    </submittedName>
</protein>
<feature type="transmembrane region" description="Helical" evidence="1">
    <location>
        <begin position="143"/>
        <end position="176"/>
    </location>
</feature>
<keyword evidence="1" id="KW-0472">Membrane</keyword>
<feature type="transmembrane region" description="Helical" evidence="1">
    <location>
        <begin position="119"/>
        <end position="137"/>
    </location>
</feature>
<sequence>MNLFITLSSVFKPRRDDNVRNRAASFLERNWAKVDALFRNRRLATYIFEPAARLWNETEPGTDAQIRRVISQIAVANAVIAGLPGQLGIGVFVAIALEFYMAIQIARRVGVHVDGLTDLLKYFGLATGVAFTILLALKHILGFFFSFFSLVGLLPATAMAELFATSLVGVIFWVGFQEARENGAFLVPVRLFNTVWSRTRELVKFQWGVVKKGFSKQTYAETGRRLYDWLTGSNIYSPVRLRGDIFPMAAFAHMLAGRVDQLQGPLGQIFMQAIRDTNLELAGLRDQDVATYMRDRLGELPYQIDAEAYQGMESLVRGRMFELLVQESESWNGEGWEDKPQRGFLHEDFNHPGSDIVFQNIETGEMIEVQIKATGSAGYIEETLIRYPDIPIIVTNEVGEQFDGVELVQASMISNDDLKEVTFENFEELLEKVAPISVAEMGGAALVGGAATTVAAIWPFVAAFIRGRITQDQLIVATQRVLPQGGVNLARRVVMAAAIGPLYAWWVLARGVMRFVPEESVDDHLVTKAPRRIVFEDPRKT</sequence>
<reference evidence="2 3" key="1">
    <citation type="submission" date="2022-10" db="EMBL/GenBank/DDBJ databases">
        <title>Ruegeria sp. nov., isolated from ocean surface water.</title>
        <authorList>
            <person name="He W."/>
            <person name="Wang L."/>
            <person name="Zhang D.-F."/>
        </authorList>
    </citation>
    <scope>NUCLEOTIDE SEQUENCE [LARGE SCALE GENOMIC DNA]</scope>
    <source>
        <strain evidence="2 3">WL0004</strain>
    </source>
</reference>
<evidence type="ECO:0000256" key="1">
    <source>
        <dbReference type="SAM" id="Phobius"/>
    </source>
</evidence>
<keyword evidence="1" id="KW-1133">Transmembrane helix</keyword>
<gene>
    <name evidence="2" type="ORF">OEZ49_15365</name>
</gene>
<keyword evidence="3" id="KW-1185">Reference proteome</keyword>
<organism evidence="2 3">
    <name type="scientific">Ruegeria marisflavi</name>
    <dbReference type="NCBI Taxonomy" id="2984152"/>
    <lineage>
        <taxon>Bacteria</taxon>
        <taxon>Pseudomonadati</taxon>
        <taxon>Pseudomonadota</taxon>
        <taxon>Alphaproteobacteria</taxon>
        <taxon>Rhodobacterales</taxon>
        <taxon>Roseobacteraceae</taxon>
        <taxon>Ruegeria</taxon>
    </lineage>
</organism>
<keyword evidence="1" id="KW-0812">Transmembrane</keyword>